<sequence>MTLGIVFLYGVVGASVLIRLAVVVVLLPVPGWFTARIRDVEWVRMRLTDERIEGISEVIALLRMLKLFGWKSYIEGCIENKRESELACVRKRRVLELAKGVANKVGRTESGKSTLALALLRSILTTGEVYYVSLRTD</sequence>
<protein>
    <recommendedName>
        <fullName evidence="9">ABC transmembrane type-1 domain-containing protein</fullName>
    </recommendedName>
</protein>
<keyword evidence="4 6" id="KW-1133">Transmembrane helix</keyword>
<keyword evidence="3" id="KW-0067">ATP-binding</keyword>
<proteinExistence type="predicted"/>
<evidence type="ECO:0000256" key="4">
    <source>
        <dbReference type="ARBA" id="ARBA00022989"/>
    </source>
</evidence>
<evidence type="ECO:0000256" key="5">
    <source>
        <dbReference type="ARBA" id="ARBA00023136"/>
    </source>
</evidence>
<dbReference type="PANTHER" id="PTHR24223">
    <property type="entry name" value="ATP-BINDING CASSETTE SUB-FAMILY C"/>
    <property type="match status" value="1"/>
</dbReference>
<accession>A0A0D2M152</accession>
<reference evidence="8" key="1">
    <citation type="submission" date="2014-04" db="EMBL/GenBank/DDBJ databases">
        <title>Evolutionary Origins and Diversification of the Mycorrhizal Mutualists.</title>
        <authorList>
            <consortium name="DOE Joint Genome Institute"/>
            <consortium name="Mycorrhizal Genomics Consortium"/>
            <person name="Kohler A."/>
            <person name="Kuo A."/>
            <person name="Nagy L.G."/>
            <person name="Floudas D."/>
            <person name="Copeland A."/>
            <person name="Barry K.W."/>
            <person name="Cichocki N."/>
            <person name="Veneault-Fourrey C."/>
            <person name="LaButti K."/>
            <person name="Lindquist E.A."/>
            <person name="Lipzen A."/>
            <person name="Lundell T."/>
            <person name="Morin E."/>
            <person name="Murat C."/>
            <person name="Riley R."/>
            <person name="Ohm R."/>
            <person name="Sun H."/>
            <person name="Tunlid A."/>
            <person name="Henrissat B."/>
            <person name="Grigoriev I.V."/>
            <person name="Hibbett D.S."/>
            <person name="Martin F."/>
        </authorList>
    </citation>
    <scope>NUCLEOTIDE SEQUENCE [LARGE SCALE GENOMIC DNA]</scope>
    <source>
        <strain evidence="8">FD-334 SS-4</strain>
    </source>
</reference>
<evidence type="ECO:0000256" key="2">
    <source>
        <dbReference type="ARBA" id="ARBA00022741"/>
    </source>
</evidence>
<keyword evidence="5 6" id="KW-0472">Membrane</keyword>
<dbReference type="STRING" id="945553.A0A0D2M152"/>
<dbReference type="InterPro" id="IPR050173">
    <property type="entry name" value="ABC_transporter_C-like"/>
</dbReference>
<dbReference type="GO" id="GO:0005524">
    <property type="term" value="F:ATP binding"/>
    <property type="evidence" value="ECO:0007669"/>
    <property type="project" value="UniProtKB-KW"/>
</dbReference>
<dbReference type="AlphaFoldDB" id="A0A0D2M152"/>
<evidence type="ECO:0000256" key="3">
    <source>
        <dbReference type="ARBA" id="ARBA00022840"/>
    </source>
</evidence>
<dbReference type="PANTHER" id="PTHR24223:SF356">
    <property type="entry name" value="ATP-BINDING CASSETTE TRANSPORTER ABC4"/>
    <property type="match status" value="1"/>
</dbReference>
<dbReference type="EMBL" id="KN817612">
    <property type="protein sequence ID" value="KJA16933.1"/>
    <property type="molecule type" value="Genomic_DNA"/>
</dbReference>
<feature type="transmembrane region" description="Helical" evidence="6">
    <location>
        <begin position="6"/>
        <end position="29"/>
    </location>
</feature>
<dbReference type="InterPro" id="IPR036640">
    <property type="entry name" value="ABC1_TM_sf"/>
</dbReference>
<dbReference type="Proteomes" id="UP000054270">
    <property type="component" value="Unassembled WGS sequence"/>
</dbReference>
<keyword evidence="1 6" id="KW-0812">Transmembrane</keyword>
<gene>
    <name evidence="7" type="ORF">HYPSUDRAFT_1047700</name>
</gene>
<evidence type="ECO:0000256" key="6">
    <source>
        <dbReference type="SAM" id="Phobius"/>
    </source>
</evidence>
<dbReference type="GO" id="GO:0016020">
    <property type="term" value="C:membrane"/>
    <property type="evidence" value="ECO:0007669"/>
    <property type="project" value="InterPro"/>
</dbReference>
<evidence type="ECO:0000256" key="1">
    <source>
        <dbReference type="ARBA" id="ARBA00022692"/>
    </source>
</evidence>
<name>A0A0D2M152_HYPSF</name>
<evidence type="ECO:0000313" key="8">
    <source>
        <dbReference type="Proteomes" id="UP000054270"/>
    </source>
</evidence>
<dbReference type="OrthoDB" id="6500128at2759"/>
<evidence type="ECO:0008006" key="9">
    <source>
        <dbReference type="Google" id="ProtNLM"/>
    </source>
</evidence>
<dbReference type="SUPFAM" id="SSF90123">
    <property type="entry name" value="ABC transporter transmembrane region"/>
    <property type="match status" value="1"/>
</dbReference>
<keyword evidence="2" id="KW-0547">Nucleotide-binding</keyword>
<keyword evidence="8" id="KW-1185">Reference proteome</keyword>
<evidence type="ECO:0000313" key="7">
    <source>
        <dbReference type="EMBL" id="KJA16933.1"/>
    </source>
</evidence>
<organism evidence="7 8">
    <name type="scientific">Hypholoma sublateritium (strain FD-334 SS-4)</name>
    <dbReference type="NCBI Taxonomy" id="945553"/>
    <lineage>
        <taxon>Eukaryota</taxon>
        <taxon>Fungi</taxon>
        <taxon>Dikarya</taxon>
        <taxon>Basidiomycota</taxon>
        <taxon>Agaricomycotina</taxon>
        <taxon>Agaricomycetes</taxon>
        <taxon>Agaricomycetidae</taxon>
        <taxon>Agaricales</taxon>
        <taxon>Agaricineae</taxon>
        <taxon>Strophariaceae</taxon>
        <taxon>Hypholoma</taxon>
    </lineage>
</organism>
<dbReference type="Gene3D" id="1.20.1560.10">
    <property type="entry name" value="ABC transporter type 1, transmembrane domain"/>
    <property type="match status" value="1"/>
</dbReference>
<dbReference type="GO" id="GO:0042626">
    <property type="term" value="F:ATPase-coupled transmembrane transporter activity"/>
    <property type="evidence" value="ECO:0007669"/>
    <property type="project" value="TreeGrafter"/>
</dbReference>